<feature type="domain" description="FBD" evidence="14">
    <location>
        <begin position="23"/>
        <end position="92"/>
    </location>
</feature>
<dbReference type="AlphaFoldDB" id="A0A7G2DZD3"/>
<dbReference type="Pfam" id="PF00749">
    <property type="entry name" value="tRNA-synt_1c"/>
    <property type="match status" value="1"/>
</dbReference>
<dbReference type="SUPFAM" id="SSF50715">
    <property type="entry name" value="Ribosomal protein L25-like"/>
    <property type="match status" value="1"/>
</dbReference>
<dbReference type="EC" id="6.1.1.17" evidence="3"/>
<dbReference type="Gene3D" id="3.40.50.620">
    <property type="entry name" value="HUPs"/>
    <property type="match status" value="1"/>
</dbReference>
<proteinExistence type="inferred from homology"/>
<dbReference type="Pfam" id="PF20974">
    <property type="entry name" value="tRNA-synt_1c_C2"/>
    <property type="match status" value="1"/>
</dbReference>
<evidence type="ECO:0000256" key="12">
    <source>
        <dbReference type="RuleBase" id="RU363037"/>
    </source>
</evidence>
<dbReference type="InterPro" id="IPR050132">
    <property type="entry name" value="Gln/Glu-tRNA_Ligase"/>
</dbReference>
<dbReference type="Proteomes" id="UP000516314">
    <property type="component" value="Chromosome 1"/>
</dbReference>
<dbReference type="Gene3D" id="2.40.240.10">
    <property type="entry name" value="Ribosomal Protein L25, Chain P"/>
    <property type="match status" value="1"/>
</dbReference>
<dbReference type="InterPro" id="IPR014729">
    <property type="entry name" value="Rossmann-like_a/b/a_fold"/>
</dbReference>
<dbReference type="SUPFAM" id="SSF52374">
    <property type="entry name" value="Nucleotidylyl transferase"/>
    <property type="match status" value="1"/>
</dbReference>
<comment type="catalytic activity">
    <reaction evidence="11">
        <text>tRNA(Glu) + L-glutamate + ATP = L-glutamyl-tRNA(Glu) + AMP + diphosphate</text>
        <dbReference type="Rhea" id="RHEA:23540"/>
        <dbReference type="Rhea" id="RHEA-COMP:9663"/>
        <dbReference type="Rhea" id="RHEA-COMP:9680"/>
        <dbReference type="ChEBI" id="CHEBI:29985"/>
        <dbReference type="ChEBI" id="CHEBI:30616"/>
        <dbReference type="ChEBI" id="CHEBI:33019"/>
        <dbReference type="ChEBI" id="CHEBI:78442"/>
        <dbReference type="ChEBI" id="CHEBI:78520"/>
        <dbReference type="ChEBI" id="CHEBI:456215"/>
        <dbReference type="EC" id="6.1.1.17"/>
    </reaction>
</comment>
<dbReference type="GO" id="GO:0009791">
    <property type="term" value="P:post-embryonic development"/>
    <property type="evidence" value="ECO:0007669"/>
    <property type="project" value="UniProtKB-ARBA"/>
</dbReference>
<dbReference type="InterPro" id="IPR020058">
    <property type="entry name" value="Glu/Gln-tRNA-synth_Ib_cat-dom"/>
</dbReference>
<dbReference type="GO" id="GO:0004818">
    <property type="term" value="F:glutamate-tRNA ligase activity"/>
    <property type="evidence" value="ECO:0007669"/>
    <property type="project" value="UniProtKB-EC"/>
</dbReference>
<feature type="region of interest" description="Disordered" evidence="13">
    <location>
        <begin position="136"/>
        <end position="159"/>
    </location>
</feature>
<evidence type="ECO:0000256" key="1">
    <source>
        <dbReference type="ARBA" id="ARBA00004496"/>
    </source>
</evidence>
<keyword evidence="5 12" id="KW-0436">Ligase</keyword>
<feature type="compositionally biased region" description="Polar residues" evidence="13">
    <location>
        <begin position="136"/>
        <end position="147"/>
    </location>
</feature>
<dbReference type="GO" id="GO:0006418">
    <property type="term" value="P:tRNA aminoacylation for protein translation"/>
    <property type="evidence" value="ECO:0007669"/>
    <property type="project" value="InterPro"/>
</dbReference>
<comment type="similarity">
    <text evidence="2">Belongs to the class-I aminoacyl-tRNA synthetase family. Glutamate--tRNA ligase type 2 subfamily.</text>
</comment>
<evidence type="ECO:0000256" key="9">
    <source>
        <dbReference type="ARBA" id="ARBA00023146"/>
    </source>
</evidence>
<dbReference type="InterPro" id="IPR011035">
    <property type="entry name" value="Ribosomal_bL25/Gln-tRNA_synth"/>
</dbReference>
<dbReference type="PROSITE" id="PS00178">
    <property type="entry name" value="AA_TRNA_LIGASE_I"/>
    <property type="match status" value="1"/>
</dbReference>
<evidence type="ECO:0000256" key="10">
    <source>
        <dbReference type="ARBA" id="ARBA00030865"/>
    </source>
</evidence>
<name>A0A7G2DZD3_ARATH</name>
<dbReference type="GO" id="GO:0005524">
    <property type="term" value="F:ATP binding"/>
    <property type="evidence" value="ECO:0007669"/>
    <property type="project" value="UniProtKB-KW"/>
</dbReference>
<evidence type="ECO:0000256" key="13">
    <source>
        <dbReference type="SAM" id="MobiDB-lite"/>
    </source>
</evidence>
<keyword evidence="6 12" id="KW-0547">Nucleotide-binding</keyword>
<accession>A0A7G2DZD3</accession>
<organism evidence="15 16">
    <name type="scientific">Arabidopsis thaliana</name>
    <name type="common">Mouse-ear cress</name>
    <dbReference type="NCBI Taxonomy" id="3702"/>
    <lineage>
        <taxon>Eukaryota</taxon>
        <taxon>Viridiplantae</taxon>
        <taxon>Streptophyta</taxon>
        <taxon>Embryophyta</taxon>
        <taxon>Tracheophyta</taxon>
        <taxon>Spermatophyta</taxon>
        <taxon>Magnoliopsida</taxon>
        <taxon>eudicotyledons</taxon>
        <taxon>Gunneridae</taxon>
        <taxon>Pentapetalae</taxon>
        <taxon>rosids</taxon>
        <taxon>malvids</taxon>
        <taxon>Brassicales</taxon>
        <taxon>Brassicaceae</taxon>
        <taxon>Camelineae</taxon>
        <taxon>Arabidopsis</taxon>
    </lineage>
</organism>
<evidence type="ECO:0000313" key="15">
    <source>
        <dbReference type="EMBL" id="CAD5314897.1"/>
    </source>
</evidence>
<dbReference type="SMART" id="SM00579">
    <property type="entry name" value="FBD"/>
    <property type="match status" value="1"/>
</dbReference>
<dbReference type="PANTHER" id="PTHR43097">
    <property type="entry name" value="GLUTAMINE-TRNA LIGASE"/>
    <property type="match status" value="1"/>
</dbReference>
<dbReference type="InterPro" id="IPR020056">
    <property type="entry name" value="Rbsml_bL25/Gln-tRNA_synth_N"/>
</dbReference>
<dbReference type="InterPro" id="IPR049437">
    <property type="entry name" value="tRNA-synt_1c_C2"/>
</dbReference>
<keyword evidence="9 12" id="KW-0030">Aminoacyl-tRNA synthetase</keyword>
<evidence type="ECO:0000256" key="4">
    <source>
        <dbReference type="ARBA" id="ARBA00022490"/>
    </source>
</evidence>
<evidence type="ECO:0000256" key="3">
    <source>
        <dbReference type="ARBA" id="ARBA00012835"/>
    </source>
</evidence>
<keyword evidence="7 12" id="KW-0067">ATP-binding</keyword>
<evidence type="ECO:0000259" key="14">
    <source>
        <dbReference type="SMART" id="SM00579"/>
    </source>
</evidence>
<keyword evidence="8 12" id="KW-0648">Protein biosynthesis</keyword>
<dbReference type="EMBL" id="LR881466">
    <property type="protein sequence ID" value="CAD5314897.1"/>
    <property type="molecule type" value="Genomic_DNA"/>
</dbReference>
<dbReference type="GO" id="GO:0048608">
    <property type="term" value="P:reproductive structure development"/>
    <property type="evidence" value="ECO:0007669"/>
    <property type="project" value="UniProtKB-ARBA"/>
</dbReference>
<evidence type="ECO:0000256" key="2">
    <source>
        <dbReference type="ARBA" id="ARBA00008927"/>
    </source>
</evidence>
<sequence>MTTIVGSLMAALLWKSYSYVMLIMIVRHVAVLEISKYDGSFQELKQMGHLLGKLGCLESVKVGVHADNNTEFLQANLLALPRLSSNPPLSVIVALSLSASQVTIDSSAAATTVPSVAFSNRWESFSKSKKKAQGSLWLQSKDSQQATKADAQDKGKPEVDLPEAEIGKILDMPSGYLHIGHAKAALLNKYFAERFDDTNPAEESNEFMDNLVKDIGTLGIKYEKMTYTSDYFPELISHGFLTLMNWSINLTLSEFDYLITMKKLEDDDEVADFVNSNTQKETLALGDSNMWNLKCGDVIQLERKGYFRCDVPFVKSSNPIVLFSIPDGRAVK</sequence>
<dbReference type="PANTHER" id="PTHR43097:SF5">
    <property type="entry name" value="GLUTAMATE--TRNA LIGASE"/>
    <property type="match status" value="1"/>
</dbReference>
<dbReference type="InterPro" id="IPR006566">
    <property type="entry name" value="FBD"/>
</dbReference>
<evidence type="ECO:0000313" key="16">
    <source>
        <dbReference type="Proteomes" id="UP000516314"/>
    </source>
</evidence>
<reference evidence="15 16" key="1">
    <citation type="submission" date="2020-09" db="EMBL/GenBank/DDBJ databases">
        <authorList>
            <person name="Ashkenazy H."/>
        </authorList>
    </citation>
    <scope>NUCLEOTIDE SEQUENCE [LARGE SCALE GENOMIC DNA]</scope>
    <source>
        <strain evidence="16">cv. Cdm-0</strain>
    </source>
</reference>
<keyword evidence="4" id="KW-0963">Cytoplasm</keyword>
<protein>
    <recommendedName>
        <fullName evidence="3">glutamate--tRNA ligase</fullName>
        <ecNumber evidence="3">6.1.1.17</ecNumber>
    </recommendedName>
    <alternativeName>
        <fullName evidence="10">Glutamyl-tRNA synthetase</fullName>
    </alternativeName>
</protein>
<dbReference type="InterPro" id="IPR001412">
    <property type="entry name" value="aa-tRNA-synth_I_CS"/>
</dbReference>
<dbReference type="GO" id="GO:0005737">
    <property type="term" value="C:cytoplasm"/>
    <property type="evidence" value="ECO:0007669"/>
    <property type="project" value="UniProtKB-SubCell"/>
</dbReference>
<feature type="compositionally biased region" description="Basic and acidic residues" evidence="13">
    <location>
        <begin position="150"/>
        <end position="159"/>
    </location>
</feature>
<evidence type="ECO:0000256" key="6">
    <source>
        <dbReference type="ARBA" id="ARBA00022741"/>
    </source>
</evidence>
<evidence type="ECO:0000256" key="5">
    <source>
        <dbReference type="ARBA" id="ARBA00022598"/>
    </source>
</evidence>
<dbReference type="FunFam" id="2.40.240.10:FF:000004">
    <property type="entry name" value="Glutamyl-tRNA synthetase, cytoplasmic"/>
    <property type="match status" value="1"/>
</dbReference>
<gene>
    <name evidence="15" type="ORF">AT9943_LOCUS3311</name>
</gene>
<evidence type="ECO:0000256" key="11">
    <source>
        <dbReference type="ARBA" id="ARBA00048351"/>
    </source>
</evidence>
<comment type="subcellular location">
    <subcellularLocation>
        <location evidence="1">Cytoplasm</location>
    </subcellularLocation>
</comment>
<evidence type="ECO:0000256" key="8">
    <source>
        <dbReference type="ARBA" id="ARBA00022917"/>
    </source>
</evidence>
<evidence type="ECO:0000256" key="7">
    <source>
        <dbReference type="ARBA" id="ARBA00022840"/>
    </source>
</evidence>